<accession>A0A9Q8V3E6</accession>
<organism evidence="2 3">
    <name type="scientific">Moellerella wisconsensis</name>
    <dbReference type="NCBI Taxonomy" id="158849"/>
    <lineage>
        <taxon>Bacteria</taxon>
        <taxon>Pseudomonadati</taxon>
        <taxon>Pseudomonadota</taxon>
        <taxon>Gammaproteobacteria</taxon>
        <taxon>Enterobacterales</taxon>
        <taxon>Morganellaceae</taxon>
        <taxon>Moellerella</taxon>
    </lineage>
</organism>
<dbReference type="GO" id="GO:0004518">
    <property type="term" value="F:nuclease activity"/>
    <property type="evidence" value="ECO:0007669"/>
    <property type="project" value="InterPro"/>
</dbReference>
<reference evidence="2" key="1">
    <citation type="submission" date="2022-03" db="EMBL/GenBank/DDBJ databases">
        <title>ESBL-producing Moellerella wisconsensis and Escherichia marmotae isolated from wild game meat.</title>
        <authorList>
            <person name="Biggel M."/>
        </authorList>
    </citation>
    <scope>NUCLEOTIDE SEQUENCE</scope>
    <source>
        <strain evidence="2">W51</strain>
    </source>
</reference>
<dbReference type="Pfam" id="PF14130">
    <property type="entry name" value="Cap4_nuclease"/>
    <property type="match status" value="1"/>
</dbReference>
<proteinExistence type="predicted"/>
<dbReference type="AlphaFoldDB" id="A0A9Q8V3E6"/>
<dbReference type="InterPro" id="IPR025382">
    <property type="entry name" value="Cap4-like_endonuclease_dom"/>
</dbReference>
<feature type="domain" description="CD-NTase associated protein 4-like DNA endonuclease" evidence="1">
    <location>
        <begin position="15"/>
        <end position="190"/>
    </location>
</feature>
<dbReference type="EMBL" id="CP093245">
    <property type="protein sequence ID" value="UNH30830.1"/>
    <property type="molecule type" value="Genomic_DNA"/>
</dbReference>
<sequence>MVKLHEISPREQVGRDVIERFNAQIRAASMACFSILEGKDTKKIYCEFQDDFVIEKVIGDTTKYVFVQVKTKRKLSDIWSINDVFGILKKETKTKVQSDESIRNSFIGKLLQHTINFPDTCDKVVFMTNTHIDDDIDTLLLDLSNNFSGKHSKVLIDRFNKCFYDNGNIEENVFSDEDISFKLKKLEIETDVEYLKEKFDAFYSIARDSIYKYSEIDLEYNEITKIIISLLYLVNKKSSAKIDILNQENIENSSGIGIDELLKVLSISHKAYHDLLDSGDQNAIKSASIIERTLRRAGASDEQILFCSDCKIKWDVWIRKNRHILSGIDIISIDSYFQKYLNELSKGSMIIDFVFIRDLVYKLKEELVKNELLFDIDDDIILGGIFSKIIGYKK</sequence>
<dbReference type="Proteomes" id="UP000829116">
    <property type="component" value="Chromosome"/>
</dbReference>
<gene>
    <name evidence="2" type="ORF">MNY72_00420</name>
</gene>
<dbReference type="RefSeq" id="WP_241542212.1">
    <property type="nucleotide sequence ID" value="NZ_CAWQWN010000001.1"/>
</dbReference>
<evidence type="ECO:0000313" key="2">
    <source>
        <dbReference type="EMBL" id="UNH30830.1"/>
    </source>
</evidence>
<evidence type="ECO:0000313" key="3">
    <source>
        <dbReference type="Proteomes" id="UP000829116"/>
    </source>
</evidence>
<name>A0A9Q8V3E6_9GAMM</name>
<protein>
    <submittedName>
        <fullName evidence="2">DUF4297 domain-containing protein</fullName>
    </submittedName>
</protein>
<evidence type="ECO:0000259" key="1">
    <source>
        <dbReference type="Pfam" id="PF14130"/>
    </source>
</evidence>